<feature type="signal peptide" evidence="1">
    <location>
        <begin position="1"/>
        <end position="17"/>
    </location>
</feature>
<dbReference type="Proteomes" id="UP000075883">
    <property type="component" value="Unassembled WGS sequence"/>
</dbReference>
<reference evidence="2" key="2">
    <citation type="submission" date="2020-05" db="UniProtKB">
        <authorList>
            <consortium name="EnsemblMetazoa"/>
        </authorList>
    </citation>
    <scope>IDENTIFICATION</scope>
    <source>
        <strain evidence="2">A-37</strain>
    </source>
</reference>
<accession>A0A182M3V2</accession>
<dbReference type="AlphaFoldDB" id="A0A182M3V2"/>
<feature type="chain" id="PRO_5008127885" description="Secreted protein" evidence="1">
    <location>
        <begin position="18"/>
        <end position="138"/>
    </location>
</feature>
<dbReference type="EMBL" id="AXCM01003231">
    <property type="status" value="NOT_ANNOTATED_CDS"/>
    <property type="molecule type" value="Genomic_DNA"/>
</dbReference>
<organism evidence="2 3">
    <name type="scientific">Anopheles culicifacies</name>
    <dbReference type="NCBI Taxonomy" id="139723"/>
    <lineage>
        <taxon>Eukaryota</taxon>
        <taxon>Metazoa</taxon>
        <taxon>Ecdysozoa</taxon>
        <taxon>Arthropoda</taxon>
        <taxon>Hexapoda</taxon>
        <taxon>Insecta</taxon>
        <taxon>Pterygota</taxon>
        <taxon>Neoptera</taxon>
        <taxon>Endopterygota</taxon>
        <taxon>Diptera</taxon>
        <taxon>Nematocera</taxon>
        <taxon>Culicoidea</taxon>
        <taxon>Culicidae</taxon>
        <taxon>Anophelinae</taxon>
        <taxon>Anopheles</taxon>
        <taxon>culicifacies species complex</taxon>
    </lineage>
</organism>
<dbReference type="VEuPathDB" id="VectorBase:ACUA008810"/>
<protein>
    <recommendedName>
        <fullName evidence="4">Secreted protein</fullName>
    </recommendedName>
</protein>
<name>A0A182M3V2_9DIPT</name>
<keyword evidence="1" id="KW-0732">Signal</keyword>
<reference evidence="3" key="1">
    <citation type="submission" date="2013-09" db="EMBL/GenBank/DDBJ databases">
        <title>The Genome Sequence of Anopheles culicifacies species A.</title>
        <authorList>
            <consortium name="The Broad Institute Genomics Platform"/>
            <person name="Neafsey D.E."/>
            <person name="Besansky N."/>
            <person name="Howell P."/>
            <person name="Walton C."/>
            <person name="Young S.K."/>
            <person name="Zeng Q."/>
            <person name="Gargeya S."/>
            <person name="Fitzgerald M."/>
            <person name="Haas B."/>
            <person name="Abouelleil A."/>
            <person name="Allen A.W."/>
            <person name="Alvarado L."/>
            <person name="Arachchi H.M."/>
            <person name="Berlin A.M."/>
            <person name="Chapman S.B."/>
            <person name="Gainer-Dewar J."/>
            <person name="Goldberg J."/>
            <person name="Griggs A."/>
            <person name="Gujja S."/>
            <person name="Hansen M."/>
            <person name="Howarth C."/>
            <person name="Imamovic A."/>
            <person name="Ireland A."/>
            <person name="Larimer J."/>
            <person name="McCowan C."/>
            <person name="Murphy C."/>
            <person name="Pearson M."/>
            <person name="Poon T.W."/>
            <person name="Priest M."/>
            <person name="Roberts A."/>
            <person name="Saif S."/>
            <person name="Shea T."/>
            <person name="Sisk P."/>
            <person name="Sykes S."/>
            <person name="Wortman J."/>
            <person name="Nusbaum C."/>
            <person name="Birren B."/>
        </authorList>
    </citation>
    <scope>NUCLEOTIDE SEQUENCE [LARGE SCALE GENOMIC DNA]</scope>
    <source>
        <strain evidence="3">A-37</strain>
    </source>
</reference>
<proteinExistence type="predicted"/>
<sequence length="138" mass="14864">MLSVFCAGIALFGRTVAVFVGPAVLQAEVGANEGSLLFPPTPVSRSSSGADGGLERDSLAIDVFSPASSRASGEEDVECDATPWVMDDAPRGPAWLRKRQIFKPLQKRSNERCPFGGVTLRRLSMTPRAERAPKYPEQ</sequence>
<dbReference type="EMBL" id="AXCM01003230">
    <property type="status" value="NOT_ANNOTATED_CDS"/>
    <property type="molecule type" value="Genomic_DNA"/>
</dbReference>
<evidence type="ECO:0000256" key="1">
    <source>
        <dbReference type="SAM" id="SignalP"/>
    </source>
</evidence>
<dbReference type="EnsemblMetazoa" id="ACUA008810-RA">
    <property type="protein sequence ID" value="ACUA008810-PA"/>
    <property type="gene ID" value="ACUA008810"/>
</dbReference>
<evidence type="ECO:0000313" key="3">
    <source>
        <dbReference type="Proteomes" id="UP000075883"/>
    </source>
</evidence>
<keyword evidence="3" id="KW-1185">Reference proteome</keyword>
<evidence type="ECO:0008006" key="4">
    <source>
        <dbReference type="Google" id="ProtNLM"/>
    </source>
</evidence>
<evidence type="ECO:0000313" key="2">
    <source>
        <dbReference type="EnsemblMetazoa" id="ACUA008810-PA"/>
    </source>
</evidence>